<dbReference type="Proteomes" id="UP001063350">
    <property type="component" value="Chromosome"/>
</dbReference>
<feature type="domain" description="Cyclic nucleotide-binding" evidence="1">
    <location>
        <begin position="25"/>
        <end position="146"/>
    </location>
</feature>
<reference evidence="2" key="1">
    <citation type="submission" date="2020-12" db="EMBL/GenBank/DDBJ databases">
        <title>Desulfobium dissulfuricans gen. nov., sp. nov., a novel mesophilic, sulfate-reducing bacterium isolated from a deep-sea hydrothermal vent.</title>
        <authorList>
            <person name="Hashimoto Y."/>
            <person name="Tame A."/>
            <person name="Sawayama S."/>
            <person name="Miyazaki J."/>
            <person name="Takai K."/>
            <person name="Nakagawa S."/>
        </authorList>
    </citation>
    <scope>NUCLEOTIDE SEQUENCE</scope>
    <source>
        <strain evidence="2">GF1</strain>
    </source>
</reference>
<sequence length="230" mass="26091">MAPVSSDVHAVAPDVVVEFFQKIMPFKELDEATQRDIARHVRVDFYPKGTRLLTAGETEITHLYLIQKGGVKAFITDDEGEVTLKDYRGEGSYIGALGIIRGTRANLHIETVEDTFCFLLPREVFLELLHSQPGFAQYYLKSFSEKVVHTAYSELRRHKMTRRGRKICIFSPSRLGISSSRIPARWLSAPRCRMRPGPWPTTVSARSWSMPLKMKMRLSVSSLTGICATR</sequence>
<evidence type="ECO:0000313" key="2">
    <source>
        <dbReference type="EMBL" id="BCO10155.1"/>
    </source>
</evidence>
<dbReference type="EMBL" id="AP024233">
    <property type="protein sequence ID" value="BCO10155.1"/>
    <property type="molecule type" value="Genomic_DNA"/>
</dbReference>
<dbReference type="Gene3D" id="2.60.120.10">
    <property type="entry name" value="Jelly Rolls"/>
    <property type="match status" value="1"/>
</dbReference>
<dbReference type="InterPro" id="IPR018490">
    <property type="entry name" value="cNMP-bd_dom_sf"/>
</dbReference>
<dbReference type="SMART" id="SM00100">
    <property type="entry name" value="cNMP"/>
    <property type="match status" value="1"/>
</dbReference>
<protein>
    <recommendedName>
        <fullName evidence="1">Cyclic nucleotide-binding domain-containing protein</fullName>
    </recommendedName>
</protein>
<dbReference type="InterPro" id="IPR000595">
    <property type="entry name" value="cNMP-bd_dom"/>
</dbReference>
<accession>A0A915U3G0</accession>
<dbReference type="SUPFAM" id="SSF51206">
    <property type="entry name" value="cAMP-binding domain-like"/>
    <property type="match status" value="1"/>
</dbReference>
<dbReference type="CDD" id="cd00038">
    <property type="entry name" value="CAP_ED"/>
    <property type="match status" value="1"/>
</dbReference>
<dbReference type="InterPro" id="IPR014710">
    <property type="entry name" value="RmlC-like_jellyroll"/>
</dbReference>
<dbReference type="Pfam" id="PF00027">
    <property type="entry name" value="cNMP_binding"/>
    <property type="match status" value="1"/>
</dbReference>
<name>A0A915U3G0_9BACT</name>
<organism evidence="2 3">
    <name type="scientific">Desulfolithobacter dissulfuricans</name>
    <dbReference type="NCBI Taxonomy" id="2795293"/>
    <lineage>
        <taxon>Bacteria</taxon>
        <taxon>Pseudomonadati</taxon>
        <taxon>Thermodesulfobacteriota</taxon>
        <taxon>Desulfobulbia</taxon>
        <taxon>Desulfobulbales</taxon>
        <taxon>Desulfobulbaceae</taxon>
        <taxon>Desulfolithobacter</taxon>
    </lineage>
</organism>
<dbReference type="AlphaFoldDB" id="A0A915U3G0"/>
<evidence type="ECO:0000259" key="1">
    <source>
        <dbReference type="PROSITE" id="PS50042"/>
    </source>
</evidence>
<gene>
    <name evidence="2" type="ORF">GF1_25310</name>
</gene>
<evidence type="ECO:0000313" key="3">
    <source>
        <dbReference type="Proteomes" id="UP001063350"/>
    </source>
</evidence>
<dbReference type="KEGG" id="ddu:GF1_25310"/>
<keyword evidence="3" id="KW-1185">Reference proteome</keyword>
<dbReference type="PROSITE" id="PS50042">
    <property type="entry name" value="CNMP_BINDING_3"/>
    <property type="match status" value="1"/>
</dbReference>
<proteinExistence type="predicted"/>